<dbReference type="NCBIfam" id="TIGR04390">
    <property type="entry name" value="OMP_YaiO_dom"/>
    <property type="match status" value="1"/>
</dbReference>
<dbReference type="Proteomes" id="UP000320813">
    <property type="component" value="Unassembled WGS sequence"/>
</dbReference>
<dbReference type="Pfam" id="PF19413">
    <property type="entry name" value="YaiO"/>
    <property type="match status" value="1"/>
</dbReference>
<evidence type="ECO:0000259" key="2">
    <source>
        <dbReference type="Pfam" id="PF19413"/>
    </source>
</evidence>
<name>A0A519BC40_9DELT</name>
<evidence type="ECO:0000313" key="3">
    <source>
        <dbReference type="EMBL" id="RZD14794.1"/>
    </source>
</evidence>
<keyword evidence="1" id="KW-0472">Membrane</keyword>
<proteinExistence type="predicted"/>
<dbReference type="EMBL" id="SGBD01000001">
    <property type="protein sequence ID" value="RZD14794.1"/>
    <property type="molecule type" value="Genomic_DNA"/>
</dbReference>
<sequence length="297" mass="34550">MKGLIAFNRKETCIIPVIEKYLTIKFKFTGLVIALFIIIFSMFSFSKTVFAGKVSSDNQRIDVGASYYFLEPHGIYGSWYIGTVKYYNNSIKKFNYFIEADGFSRTIEGKGLLGTIGAYTIWTPWLYTYSDISSGTNYLYLPEFRADNNFNFKLGKNKNIVWEIGGSYIKYNDNNLNLIASTGLTYYYKRWIASYRLFRVISDPGNVVSWSHLYSIGYGKRYWERTYLNVTTGNEAYLTTYLPVRYQSAVNYNALNIEIRQRIWLKKDFGIIGKLDYFILQGNYRAYGISIGIFKNF</sequence>
<keyword evidence="1" id="KW-1133">Transmembrane helix</keyword>
<evidence type="ECO:0000313" key="4">
    <source>
        <dbReference type="Proteomes" id="UP000320813"/>
    </source>
</evidence>
<organism evidence="3 4">
    <name type="scientific">Candidatus Acidulodesulfobacterium ferriphilum</name>
    <dbReference type="NCBI Taxonomy" id="2597223"/>
    <lineage>
        <taxon>Bacteria</taxon>
        <taxon>Deltaproteobacteria</taxon>
        <taxon>Candidatus Acidulodesulfobacterales</taxon>
        <taxon>Candidatus Acidulodesulfobacterium</taxon>
    </lineage>
</organism>
<reference evidence="3 4" key="1">
    <citation type="submission" date="2019-01" db="EMBL/GenBank/DDBJ databases">
        <title>Insights into ecological role of a new deltaproteobacterial order Candidatus Sinidesulfobacterales (Sva0485) by metagenomics and metatranscriptomics.</title>
        <authorList>
            <person name="Tan S."/>
            <person name="Liu J."/>
            <person name="Fang Y."/>
            <person name="Hedlund B.P."/>
            <person name="Lian Z.H."/>
            <person name="Huang L.Y."/>
            <person name="Li J.T."/>
            <person name="Huang L.N."/>
            <person name="Li W.J."/>
            <person name="Jiang H.C."/>
            <person name="Dong H.L."/>
            <person name="Shu W.S."/>
        </authorList>
    </citation>
    <scope>NUCLEOTIDE SEQUENCE [LARGE SCALE GENOMIC DNA]</scope>
    <source>
        <strain evidence="3">AP3</strain>
    </source>
</reference>
<comment type="caution">
    <text evidence="3">The sequence shown here is derived from an EMBL/GenBank/DDBJ whole genome shotgun (WGS) entry which is preliminary data.</text>
</comment>
<evidence type="ECO:0000256" key="1">
    <source>
        <dbReference type="SAM" id="Phobius"/>
    </source>
</evidence>
<feature type="domain" description="YaiO beta-barrel" evidence="2">
    <location>
        <begin position="59"/>
        <end position="237"/>
    </location>
</feature>
<accession>A0A519BC40</accession>
<keyword evidence="1" id="KW-0812">Transmembrane</keyword>
<feature type="transmembrane region" description="Helical" evidence="1">
    <location>
        <begin position="28"/>
        <end position="46"/>
    </location>
</feature>
<dbReference type="InterPro" id="IPR030887">
    <property type="entry name" value="Beta-barrel_YaiO"/>
</dbReference>
<dbReference type="AlphaFoldDB" id="A0A519BC40"/>
<protein>
    <submittedName>
        <fullName evidence="3">YaiO family outer membrane beta-barrel protein</fullName>
    </submittedName>
</protein>
<gene>
    <name evidence="3" type="primary">yaiO</name>
    <name evidence="3" type="ORF">EVJ47_00465</name>
</gene>